<keyword evidence="3" id="KW-1185">Reference proteome</keyword>
<gene>
    <name evidence="2" type="ORF">LBU54_14840</name>
</gene>
<accession>A0ABS7XYK7</accession>
<evidence type="ECO:0008006" key="4">
    <source>
        <dbReference type="Google" id="ProtNLM"/>
    </source>
</evidence>
<protein>
    <recommendedName>
        <fullName evidence="4">Ubiquitin-like domain-containing protein</fullName>
    </recommendedName>
</protein>
<dbReference type="Proteomes" id="UP001198901">
    <property type="component" value="Unassembled WGS sequence"/>
</dbReference>
<organism evidence="2 3">
    <name type="scientific">Winogradskyella alexanderae</name>
    <dbReference type="NCBI Taxonomy" id="2877123"/>
    <lineage>
        <taxon>Bacteria</taxon>
        <taxon>Pseudomonadati</taxon>
        <taxon>Bacteroidota</taxon>
        <taxon>Flavobacteriia</taxon>
        <taxon>Flavobacteriales</taxon>
        <taxon>Flavobacteriaceae</taxon>
        <taxon>Winogradskyella</taxon>
    </lineage>
</organism>
<evidence type="ECO:0000313" key="2">
    <source>
        <dbReference type="EMBL" id="MCA0133871.1"/>
    </source>
</evidence>
<dbReference type="EMBL" id="JAIUJR010000015">
    <property type="protein sequence ID" value="MCA0133871.1"/>
    <property type="molecule type" value="Genomic_DNA"/>
</dbReference>
<comment type="caution">
    <text evidence="2">The sequence shown here is derived from an EMBL/GenBank/DDBJ whole genome shotgun (WGS) entry which is preliminary data.</text>
</comment>
<proteinExistence type="predicted"/>
<keyword evidence="1" id="KW-0812">Transmembrane</keyword>
<evidence type="ECO:0000256" key="1">
    <source>
        <dbReference type="SAM" id="Phobius"/>
    </source>
</evidence>
<sequence>MTNIEIIGLAASLSSLILAVLAIWFSFYNKKQADKVNEETRNLLIDVKSDAKTISQVAMPELKAYGDTMRKFVTKSDNPSFIDNVSNSLQETISKSLLEIKEEINTMKTSEISNELKTQLDKLGRLTNETEEKVTEKVKYVRETITIDLNEINRKSEKLHYHYYSNLQSLINDIFIKFLSDLLPVWSYGNSWILINQSNSLPIKTYKDNDERSLSEAGIKPGDILIVETI</sequence>
<reference evidence="3" key="1">
    <citation type="submission" date="2023-07" db="EMBL/GenBank/DDBJ databases">
        <authorList>
            <person name="Yue Y."/>
        </authorList>
    </citation>
    <scope>NUCLEOTIDE SEQUENCE [LARGE SCALE GENOMIC DNA]</scope>
    <source>
        <strain evidence="3">D23</strain>
    </source>
</reference>
<keyword evidence="1" id="KW-1133">Transmembrane helix</keyword>
<name>A0ABS7XYK7_9FLAO</name>
<evidence type="ECO:0000313" key="3">
    <source>
        <dbReference type="Proteomes" id="UP001198901"/>
    </source>
</evidence>
<feature type="transmembrane region" description="Helical" evidence="1">
    <location>
        <begin position="6"/>
        <end position="27"/>
    </location>
</feature>
<keyword evidence="1" id="KW-0472">Membrane</keyword>
<dbReference type="RefSeq" id="WP_224531844.1">
    <property type="nucleotide sequence ID" value="NZ_JAIUJR010000015.1"/>
</dbReference>